<accession>A0A1M6TWG8</accession>
<reference evidence="2" key="1">
    <citation type="submission" date="2016-11" db="EMBL/GenBank/DDBJ databases">
        <authorList>
            <person name="Varghese N."/>
            <person name="Submissions S."/>
        </authorList>
    </citation>
    <scope>NUCLEOTIDE SEQUENCE [LARGE SCALE GENOMIC DNA]</scope>
    <source>
        <strain evidence="2">UWOS</strain>
    </source>
</reference>
<evidence type="ECO:0000313" key="2">
    <source>
        <dbReference type="Proteomes" id="UP000184275"/>
    </source>
</evidence>
<dbReference type="Proteomes" id="UP000184275">
    <property type="component" value="Unassembled WGS sequence"/>
</dbReference>
<dbReference type="EMBL" id="FRAW01000011">
    <property type="protein sequence ID" value="SHK61362.1"/>
    <property type="molecule type" value="Genomic_DNA"/>
</dbReference>
<gene>
    <name evidence="1" type="ORF">SAMN05720469_11154</name>
</gene>
<dbReference type="RefSeq" id="WP_073303871.1">
    <property type="nucleotide sequence ID" value="NZ_FRAW01000011.1"/>
</dbReference>
<protein>
    <submittedName>
        <fullName evidence="1">Uncharacterized protein</fullName>
    </submittedName>
</protein>
<organism evidence="1 2">
    <name type="scientific">Fibrobacter intestinalis</name>
    <dbReference type="NCBI Taxonomy" id="28122"/>
    <lineage>
        <taxon>Bacteria</taxon>
        <taxon>Pseudomonadati</taxon>
        <taxon>Fibrobacterota</taxon>
        <taxon>Fibrobacteria</taxon>
        <taxon>Fibrobacterales</taxon>
        <taxon>Fibrobacteraceae</taxon>
        <taxon>Fibrobacter</taxon>
    </lineage>
</organism>
<sequence length="76" mass="8707">MVEIRSIRLEISADEDFAPVLENSVADFARSLDLSEPSLARMKEDCYRLFKKNADRESVQLNFCFDEKGRTGVFSV</sequence>
<dbReference type="AlphaFoldDB" id="A0A1M6TWG8"/>
<proteinExistence type="predicted"/>
<evidence type="ECO:0000313" key="1">
    <source>
        <dbReference type="EMBL" id="SHK61362.1"/>
    </source>
</evidence>
<keyword evidence="2" id="KW-1185">Reference proteome</keyword>
<name>A0A1M6TWG8_9BACT</name>